<organism evidence="11 12">
    <name type="scientific">Thalassotalea agarivorans</name>
    <name type="common">Thalassomonas agarivorans</name>
    <dbReference type="NCBI Taxonomy" id="349064"/>
    <lineage>
        <taxon>Bacteria</taxon>
        <taxon>Pseudomonadati</taxon>
        <taxon>Pseudomonadota</taxon>
        <taxon>Gammaproteobacteria</taxon>
        <taxon>Alteromonadales</taxon>
        <taxon>Colwelliaceae</taxon>
        <taxon>Thalassotalea</taxon>
    </lineage>
</organism>
<keyword evidence="6" id="KW-0732">Signal</keyword>
<dbReference type="OrthoDB" id="9802683at2"/>
<keyword evidence="12" id="KW-1185">Reference proteome</keyword>
<evidence type="ECO:0000256" key="1">
    <source>
        <dbReference type="ARBA" id="ARBA00001947"/>
    </source>
</evidence>
<name>A0A1I0BQG9_THASX</name>
<dbReference type="Gene3D" id="3.40.30.160">
    <property type="entry name" value="Collagenase ColT, N-terminal domain"/>
    <property type="match status" value="1"/>
</dbReference>
<dbReference type="GO" id="GO:0004222">
    <property type="term" value="F:metalloendopeptidase activity"/>
    <property type="evidence" value="ECO:0007669"/>
    <property type="project" value="InterPro"/>
</dbReference>
<dbReference type="GO" id="GO:0006508">
    <property type="term" value="P:proteolysis"/>
    <property type="evidence" value="ECO:0007669"/>
    <property type="project" value="UniProtKB-KW"/>
</dbReference>
<evidence type="ECO:0000313" key="12">
    <source>
        <dbReference type="Proteomes" id="UP000199308"/>
    </source>
</evidence>
<reference evidence="11 12" key="1">
    <citation type="submission" date="2016-10" db="EMBL/GenBank/DDBJ databases">
        <authorList>
            <person name="de Groot N.N."/>
        </authorList>
    </citation>
    <scope>NUCLEOTIDE SEQUENCE [LARGE SCALE GENOMIC DNA]</scope>
    <source>
        <strain evidence="11 12">DSM 19706</strain>
    </source>
</reference>
<proteinExistence type="predicted"/>
<evidence type="ECO:0000256" key="4">
    <source>
        <dbReference type="ARBA" id="ARBA00022670"/>
    </source>
</evidence>
<dbReference type="PRINTS" id="PR00931">
    <property type="entry name" value="MICOLLPTASE"/>
</dbReference>
<gene>
    <name evidence="11" type="ORF">SAMN05660429_01015</name>
</gene>
<evidence type="ECO:0000256" key="5">
    <source>
        <dbReference type="ARBA" id="ARBA00022723"/>
    </source>
</evidence>
<evidence type="ECO:0000256" key="6">
    <source>
        <dbReference type="ARBA" id="ARBA00022729"/>
    </source>
</evidence>
<sequence>MKQLFLVGICALLTACKDAPTSKQEDNANTTCIEAYPATAQYLLSLEHKGWNSCFNHQSEGLIDSVTAAIIAESQQQSVSQDLDDLLYYLRAHSYYVDTDELTKAQRAQLSSAIDAVTTRADFYHQNDSARRLQEHVLVTLYRYFATDDGANVVSEHVSTLVTLLAQFNGVDVSTLSKQGQYTLWELYRTLGFVSFEARDQSELKEKIMGDEENSTALMNAIDKHMHSLTTNDWPLTHTLWLAASQHYIANEAQQTALDKKVSEYLFNHANLSDLEQRELFSQHYLVNSYRYHEQCETDFKGQCEIPTIDEFLPVNHTCSDTLFIRATQMTAEQLEQSCTVLTSQERFFHDTLATGRVPTADDQNTKLRVVIFDNYSEYNRWGQLFFNIGTDNGGMYIEGDPAKEGNQATYYAFEAFWKQPAFSVWNLNHEYVHYLDGRFVKYGTFGHFPSHLVWWSEGIAEYISKQNANKRSFALLRKKEEGQWPTLKDIFATSYNDGADRVYRWSYQAIRYLAENYLEQLQALGHALKDNDFERYARLLDTLASEHQADFRAWQTSHKPAETEAVKTPDEYTPTYMWRYMYRAYLMPASLEINDRHKHFENWG</sequence>
<dbReference type="PROSITE" id="PS51257">
    <property type="entry name" value="PROKAR_LIPOPROTEIN"/>
    <property type="match status" value="1"/>
</dbReference>
<comment type="subcellular location">
    <subcellularLocation>
        <location evidence="2">Secreted</location>
    </subcellularLocation>
</comment>
<dbReference type="PANTHER" id="PTHR13062">
    <property type="entry name" value="COLLAGENASE"/>
    <property type="match status" value="1"/>
</dbReference>
<dbReference type="Gene3D" id="1.10.390.20">
    <property type="match status" value="1"/>
</dbReference>
<accession>A0A1I0BQG9</accession>
<feature type="active site" evidence="10">
    <location>
        <position position="431"/>
    </location>
</feature>
<dbReference type="RefSeq" id="WP_093328216.1">
    <property type="nucleotide sequence ID" value="NZ_AP027363.1"/>
</dbReference>
<keyword evidence="3" id="KW-0964">Secreted</keyword>
<evidence type="ECO:0000256" key="10">
    <source>
        <dbReference type="PIRSR" id="PIRSR602169-1"/>
    </source>
</evidence>
<dbReference type="GO" id="GO:0008270">
    <property type="term" value="F:zinc ion binding"/>
    <property type="evidence" value="ECO:0007669"/>
    <property type="project" value="InterPro"/>
</dbReference>
<dbReference type="GO" id="GO:0005576">
    <property type="term" value="C:extracellular region"/>
    <property type="evidence" value="ECO:0007669"/>
    <property type="project" value="UniProtKB-SubCell"/>
</dbReference>
<dbReference type="PANTHER" id="PTHR13062:SF9">
    <property type="entry name" value="MICROBIAL COLLAGENASE"/>
    <property type="match status" value="1"/>
</dbReference>
<dbReference type="STRING" id="349064.SAMN05660429_01015"/>
<dbReference type="EMBL" id="FOHK01000004">
    <property type="protein sequence ID" value="SET08876.1"/>
    <property type="molecule type" value="Genomic_DNA"/>
</dbReference>
<protein>
    <submittedName>
        <fullName evidence="11">Microbial collagenase</fullName>
    </submittedName>
</protein>
<keyword evidence="7" id="KW-0378">Hydrolase</keyword>
<evidence type="ECO:0000256" key="8">
    <source>
        <dbReference type="ARBA" id="ARBA00022833"/>
    </source>
</evidence>
<dbReference type="Pfam" id="PF01752">
    <property type="entry name" value="Peptidase_M9"/>
    <property type="match status" value="1"/>
</dbReference>
<keyword evidence="9" id="KW-0482">Metalloprotease</keyword>
<dbReference type="AlphaFoldDB" id="A0A1I0BQG9"/>
<evidence type="ECO:0000256" key="2">
    <source>
        <dbReference type="ARBA" id="ARBA00004613"/>
    </source>
</evidence>
<evidence type="ECO:0000256" key="7">
    <source>
        <dbReference type="ARBA" id="ARBA00022801"/>
    </source>
</evidence>
<evidence type="ECO:0000313" key="11">
    <source>
        <dbReference type="EMBL" id="SET08876.1"/>
    </source>
</evidence>
<dbReference type="InterPro" id="IPR002169">
    <property type="entry name" value="Peptidase_M9A/M9B"/>
</dbReference>
<keyword evidence="5" id="KW-0479">Metal-binding</keyword>
<keyword evidence="8" id="KW-0862">Zinc</keyword>
<keyword evidence="4" id="KW-0645">Protease</keyword>
<evidence type="ECO:0000256" key="9">
    <source>
        <dbReference type="ARBA" id="ARBA00023049"/>
    </source>
</evidence>
<evidence type="ECO:0000256" key="3">
    <source>
        <dbReference type="ARBA" id="ARBA00022525"/>
    </source>
</evidence>
<comment type="cofactor">
    <cofactor evidence="1">
        <name>Zn(2+)</name>
        <dbReference type="ChEBI" id="CHEBI:29105"/>
    </cofactor>
</comment>
<dbReference type="Proteomes" id="UP000199308">
    <property type="component" value="Unassembled WGS sequence"/>
</dbReference>